<dbReference type="GO" id="GO:0003743">
    <property type="term" value="F:translation initiation factor activity"/>
    <property type="evidence" value="ECO:0007669"/>
    <property type="project" value="UniProtKB-KW"/>
</dbReference>
<reference evidence="3 4" key="1">
    <citation type="submission" date="2018-06" db="EMBL/GenBank/DDBJ databases">
        <authorList>
            <consortium name="Pathogen Informatics"/>
            <person name="Doyle S."/>
        </authorList>
    </citation>
    <scope>NUCLEOTIDE SEQUENCE [LARGE SCALE GENOMIC DNA]</scope>
    <source>
        <strain evidence="3 4">NCTC10821</strain>
    </source>
</reference>
<name>A0A378TC80_9MYCO</name>
<dbReference type="InterPro" id="IPR034660">
    <property type="entry name" value="DinB/YfiT-like"/>
</dbReference>
<feature type="domain" description="MDMPI C-terminal" evidence="1">
    <location>
        <begin position="179"/>
        <end position="266"/>
    </location>
</feature>
<protein>
    <submittedName>
        <fullName evidence="3">Translation initiation factor IF-2</fullName>
    </submittedName>
</protein>
<dbReference type="Proteomes" id="UP000254978">
    <property type="component" value="Unassembled WGS sequence"/>
</dbReference>
<evidence type="ECO:0000259" key="2">
    <source>
        <dbReference type="Pfam" id="PF11716"/>
    </source>
</evidence>
<dbReference type="SUPFAM" id="SSF109854">
    <property type="entry name" value="DinB/YfiT-like putative metalloenzymes"/>
    <property type="match status" value="1"/>
</dbReference>
<dbReference type="InterPro" id="IPR024344">
    <property type="entry name" value="MDMPI_metal-binding"/>
</dbReference>
<dbReference type="RefSeq" id="WP_115277692.1">
    <property type="nucleotide sequence ID" value="NZ_AP022600.1"/>
</dbReference>
<evidence type="ECO:0000313" key="3">
    <source>
        <dbReference type="EMBL" id="STZ57495.1"/>
    </source>
</evidence>
<dbReference type="Pfam" id="PF07398">
    <property type="entry name" value="MDMPI_C"/>
    <property type="match status" value="1"/>
</dbReference>
<dbReference type="GO" id="GO:0046872">
    <property type="term" value="F:metal ion binding"/>
    <property type="evidence" value="ECO:0007669"/>
    <property type="project" value="InterPro"/>
</dbReference>
<dbReference type="Gene3D" id="1.20.120.450">
    <property type="entry name" value="dinb family like domain"/>
    <property type="match status" value="1"/>
</dbReference>
<dbReference type="InterPro" id="IPR017517">
    <property type="entry name" value="Maleyloyr_isom"/>
</dbReference>
<organism evidence="3 4">
    <name type="scientific">Mycolicibacterium tokaiense</name>
    <dbReference type="NCBI Taxonomy" id="39695"/>
    <lineage>
        <taxon>Bacteria</taxon>
        <taxon>Bacillati</taxon>
        <taxon>Actinomycetota</taxon>
        <taxon>Actinomycetes</taxon>
        <taxon>Mycobacteriales</taxon>
        <taxon>Mycobacteriaceae</taxon>
        <taxon>Mycolicibacterium</taxon>
    </lineage>
</organism>
<dbReference type="OrthoDB" id="154293at2"/>
<keyword evidence="3" id="KW-0396">Initiation factor</keyword>
<sequence>MTSPSRPVTVLDRTAVLAGLFASWEAIERHLAGQGAQAWQAGTALPGWRVHDVVSHVIGTESLLQGIPTPEADCDVSALDHVHNDIGVLNECWVRFLAGESPADMLARFGDITAQRTAMLTAMTDDDWDAATLTPAGPDSYGRFMRIRTFDCWMHAQDIREALNRPVTDADLTGPDAHQALDEMSTSMGFVVGKRGQAPPGSRVELQLTGGLSRTIRVAVDGRAAVVDDFGDAEPTTVIRVDGLHFTRLCGGRIKPGDVDIQGDYATGRRIVENLNYVI</sequence>
<evidence type="ECO:0000259" key="1">
    <source>
        <dbReference type="Pfam" id="PF07398"/>
    </source>
</evidence>
<dbReference type="InterPro" id="IPR010872">
    <property type="entry name" value="MDMPI_C-term_domain"/>
</dbReference>
<dbReference type="NCBIfam" id="TIGR03083">
    <property type="entry name" value="maleylpyruvate isomerase family mycothiol-dependent enzyme"/>
    <property type="match status" value="1"/>
</dbReference>
<evidence type="ECO:0000313" key="4">
    <source>
        <dbReference type="Proteomes" id="UP000254978"/>
    </source>
</evidence>
<proteinExistence type="predicted"/>
<dbReference type="AlphaFoldDB" id="A0A378TC80"/>
<keyword evidence="4" id="KW-1185">Reference proteome</keyword>
<accession>A0A378TC80</accession>
<dbReference type="EMBL" id="UGQT01000001">
    <property type="protein sequence ID" value="STZ57495.1"/>
    <property type="molecule type" value="Genomic_DNA"/>
</dbReference>
<feature type="domain" description="Mycothiol-dependent maleylpyruvate isomerase metal-binding" evidence="2">
    <location>
        <begin position="22"/>
        <end position="160"/>
    </location>
</feature>
<dbReference type="Pfam" id="PF11716">
    <property type="entry name" value="MDMPI_N"/>
    <property type="match status" value="1"/>
</dbReference>
<keyword evidence="3" id="KW-0648">Protein biosynthesis</keyword>
<gene>
    <name evidence="3" type="ORF">NCTC10821_00997</name>
</gene>